<dbReference type="EMBL" id="JAFJYH010000492">
    <property type="protein sequence ID" value="KAG4411316.1"/>
    <property type="molecule type" value="Genomic_DNA"/>
</dbReference>
<accession>A0A8H7T1J1</accession>
<gene>
    <name evidence="1" type="ORF">IFR04_015543</name>
</gene>
<name>A0A8H7T1J1_9HELO</name>
<evidence type="ECO:0000313" key="2">
    <source>
        <dbReference type="Proteomes" id="UP000664132"/>
    </source>
</evidence>
<organism evidence="1 2">
    <name type="scientific">Cadophora malorum</name>
    <dbReference type="NCBI Taxonomy" id="108018"/>
    <lineage>
        <taxon>Eukaryota</taxon>
        <taxon>Fungi</taxon>
        <taxon>Dikarya</taxon>
        <taxon>Ascomycota</taxon>
        <taxon>Pezizomycotina</taxon>
        <taxon>Leotiomycetes</taxon>
        <taxon>Helotiales</taxon>
        <taxon>Ploettnerulaceae</taxon>
        <taxon>Cadophora</taxon>
    </lineage>
</organism>
<dbReference type="Proteomes" id="UP000664132">
    <property type="component" value="Unassembled WGS sequence"/>
</dbReference>
<keyword evidence="2" id="KW-1185">Reference proteome</keyword>
<comment type="caution">
    <text evidence="1">The sequence shown here is derived from an EMBL/GenBank/DDBJ whole genome shotgun (WGS) entry which is preliminary data.</text>
</comment>
<protein>
    <submittedName>
        <fullName evidence="1">Uncharacterized protein</fullName>
    </submittedName>
</protein>
<sequence length="375" mass="42597">MDPDMDLAHFARLIHQAAPTSLELIVVPMSIERCCSSQAKPIDDVLETLHIVRNAGEISIRGAARDDIPPSLFGMFNWPARVDIDALRTPSDMPSLILQPQMTILVTGNSQVEFPFMMFKQLLQYAKAFEYLDEFKSQMAGQPDKFNPVCHEDENNHRPIGINPYVYYQVMHPVEQALRHAKAAAAQNNVMGFKTHRAAVLHYLERQYQTMAACFANLRAVIGSEKRAGDVLDPMDPFTSLGPSGDDRMLHKILGAMVLLVDYKDCFERECPVVIRINKKACEVKLECVKRCFPREMLLKNMNRHHAIEDYPFIVRDFTGLGDHLDEQFSEIEAGREDLLKYDAPGMNVDLGPAYRINITPRAFQAMNDWNSRSP</sequence>
<reference evidence="1" key="1">
    <citation type="submission" date="2021-02" db="EMBL/GenBank/DDBJ databases">
        <title>Genome sequence Cadophora malorum strain M34.</title>
        <authorList>
            <person name="Stefanovic E."/>
            <person name="Vu D."/>
            <person name="Scully C."/>
            <person name="Dijksterhuis J."/>
            <person name="Roader J."/>
            <person name="Houbraken J."/>
        </authorList>
    </citation>
    <scope>NUCLEOTIDE SEQUENCE</scope>
    <source>
        <strain evidence="1">M34</strain>
    </source>
</reference>
<dbReference type="AlphaFoldDB" id="A0A8H7T1J1"/>
<evidence type="ECO:0000313" key="1">
    <source>
        <dbReference type="EMBL" id="KAG4411316.1"/>
    </source>
</evidence>
<proteinExistence type="predicted"/>
<dbReference type="OrthoDB" id="10381859at2759"/>